<organism evidence="2 3">
    <name type="scientific">Methanothermobacter tenebrarum</name>
    <dbReference type="NCBI Taxonomy" id="680118"/>
    <lineage>
        <taxon>Archaea</taxon>
        <taxon>Methanobacteriati</taxon>
        <taxon>Methanobacteriota</taxon>
        <taxon>Methanomada group</taxon>
        <taxon>Methanobacteria</taxon>
        <taxon>Methanobacteriales</taxon>
        <taxon>Methanobacteriaceae</taxon>
        <taxon>Methanothermobacter</taxon>
    </lineage>
</organism>
<dbReference type="Gene3D" id="1.25.40.80">
    <property type="match status" value="1"/>
</dbReference>
<dbReference type="OrthoDB" id="11721at2157"/>
<dbReference type="Pfam" id="PF00875">
    <property type="entry name" value="DNA_photolyase"/>
    <property type="match status" value="1"/>
</dbReference>
<dbReference type="AlphaFoldDB" id="A0A328PHM7"/>
<keyword evidence="3" id="KW-1185">Reference proteome</keyword>
<dbReference type="Gene3D" id="1.10.579.10">
    <property type="entry name" value="DNA Cyclobutane Dipyrimidine Photolyase, subunit A, domain 3"/>
    <property type="match status" value="2"/>
</dbReference>
<dbReference type="InterPro" id="IPR052219">
    <property type="entry name" value="Photolyase_Class-2"/>
</dbReference>
<evidence type="ECO:0000259" key="1">
    <source>
        <dbReference type="PROSITE" id="PS51645"/>
    </source>
</evidence>
<dbReference type="InterPro" id="IPR036155">
    <property type="entry name" value="Crypto/Photolyase_N_sf"/>
</dbReference>
<dbReference type="SUPFAM" id="SSF52425">
    <property type="entry name" value="Cryptochrome/photolyase, N-terminal domain"/>
    <property type="match status" value="1"/>
</dbReference>
<dbReference type="PANTHER" id="PTHR10211">
    <property type="entry name" value="DEOXYRIBODIPYRIMIDINE PHOTOLYASE"/>
    <property type="match status" value="1"/>
</dbReference>
<dbReference type="PROSITE" id="PS51645">
    <property type="entry name" value="PHR_CRY_ALPHA_BETA"/>
    <property type="match status" value="1"/>
</dbReference>
<dbReference type="InterPro" id="IPR014729">
    <property type="entry name" value="Rossmann-like_a/b/a_fold"/>
</dbReference>
<dbReference type="PROSITE" id="PS01084">
    <property type="entry name" value="DNA_PHOTOLYASES_2_2"/>
    <property type="match status" value="1"/>
</dbReference>
<proteinExistence type="predicted"/>
<dbReference type="GO" id="GO:0000719">
    <property type="term" value="P:photoreactive repair"/>
    <property type="evidence" value="ECO:0007669"/>
    <property type="project" value="TreeGrafter"/>
</dbReference>
<sequence>MIHKERIKNLNEFKSMDTTHGDYILYWMQASVRAHWNHALEYAIETANKMQKPLLTVFGLTSDFPEANSRHYRFLIEGLLHVKNELEKRGVAFSIQLDKPPSTVLKYSDDASLVITDKGYLEIQKRWYDELKKYINCPLIQVESNVIVPVEIASNKEEYSAGTFRPKITRKLKYFMKPVYPRTLKVNSLDIDIESADPDPDKLMKKLGVKDEMTPSIFQGGTKEAIKLFEKFLSEKLECFEKFRNDPVRNCLSNMSPYLHFGQISPLYLAYKASKAGRCTRFLEELIVRRELSMNFVHYNKNYYKIKSLPKWAYNTLMEHASDPREYEYGLKEFEKGETHDKYWNAAQKEMVLTGKMHGYALHLNNKYEIDGRDPNGFAGVAWCFGKHDRAWGERRIFGKVRYMNDRGLERKFKIQEYVNRIETIETQQL</sequence>
<dbReference type="InterPro" id="IPR032673">
    <property type="entry name" value="DNA_photolyase_2_CS"/>
</dbReference>
<dbReference type="Proteomes" id="UP000249782">
    <property type="component" value="Unassembled WGS sequence"/>
</dbReference>
<dbReference type="SUPFAM" id="SSF48173">
    <property type="entry name" value="Cryptochrome/photolyase FAD-binding domain"/>
    <property type="match status" value="1"/>
</dbReference>
<evidence type="ECO:0000313" key="3">
    <source>
        <dbReference type="Proteomes" id="UP000249782"/>
    </source>
</evidence>
<dbReference type="PANTHER" id="PTHR10211:SF0">
    <property type="entry name" value="DEOXYRIBODIPYRIMIDINE PHOTO-LYASE"/>
    <property type="match status" value="1"/>
</dbReference>
<name>A0A328PHM7_9EURY</name>
<protein>
    <submittedName>
        <fullName evidence="2">Deoxyribodipyrimidine photolyase</fullName>
    </submittedName>
</protein>
<dbReference type="RefSeq" id="WP_112093613.1">
    <property type="nucleotide sequence ID" value="NZ_QLOE01000003.1"/>
</dbReference>
<dbReference type="PROSITE" id="PS01083">
    <property type="entry name" value="DNA_PHOTOLYASES_2_1"/>
    <property type="match status" value="1"/>
</dbReference>
<evidence type="ECO:0000313" key="2">
    <source>
        <dbReference type="EMBL" id="RAO79325.1"/>
    </source>
</evidence>
<dbReference type="InterPro" id="IPR036134">
    <property type="entry name" value="Crypto/Photolyase_FAD-like_sf"/>
</dbReference>
<dbReference type="Gene3D" id="3.40.50.620">
    <property type="entry name" value="HUPs"/>
    <property type="match status" value="1"/>
</dbReference>
<dbReference type="InterPro" id="IPR006050">
    <property type="entry name" value="DNA_photolyase_N"/>
</dbReference>
<dbReference type="GO" id="GO:0003904">
    <property type="term" value="F:deoxyribodipyrimidine photo-lyase activity"/>
    <property type="evidence" value="ECO:0007669"/>
    <property type="project" value="TreeGrafter"/>
</dbReference>
<reference evidence="2 3" key="1">
    <citation type="submission" date="2018-06" db="EMBL/GenBank/DDBJ databases">
        <title>Draft genome sequence of hyperthermophilic methanogen Methanothermobacter tenebrarum sp. MCM-B 1447.</title>
        <authorList>
            <person name="Pore S.D."/>
            <person name="Dagar S."/>
            <person name="Dhakephalkar P.K."/>
        </authorList>
    </citation>
    <scope>NUCLEOTIDE SEQUENCE [LARGE SCALE GENOMIC DNA]</scope>
    <source>
        <strain evidence="2 3">MCM B 1447</strain>
    </source>
</reference>
<accession>A0A328PHM7</accession>
<keyword evidence="2" id="KW-0456">Lyase</keyword>
<gene>
    <name evidence="2" type="ORF">DPC56_03155</name>
</gene>
<dbReference type="EMBL" id="QLOE01000003">
    <property type="protein sequence ID" value="RAO79325.1"/>
    <property type="molecule type" value="Genomic_DNA"/>
</dbReference>
<feature type="domain" description="Photolyase/cryptochrome alpha/beta" evidence="1">
    <location>
        <begin position="22"/>
        <end position="150"/>
    </location>
</feature>
<comment type="caution">
    <text evidence="2">The sequence shown here is derived from an EMBL/GenBank/DDBJ whole genome shotgun (WGS) entry which is preliminary data.</text>
</comment>